<dbReference type="CDD" id="cd00090">
    <property type="entry name" value="HTH_ARSR"/>
    <property type="match status" value="1"/>
</dbReference>
<dbReference type="InterPro" id="IPR023187">
    <property type="entry name" value="Tscrpt_reg_MarR-type_CS"/>
</dbReference>
<dbReference type="GO" id="GO:0006950">
    <property type="term" value="P:response to stress"/>
    <property type="evidence" value="ECO:0007669"/>
    <property type="project" value="TreeGrafter"/>
</dbReference>
<dbReference type="GO" id="GO:0003677">
    <property type="term" value="F:DNA binding"/>
    <property type="evidence" value="ECO:0007669"/>
    <property type="project" value="UniProtKB-KW"/>
</dbReference>
<dbReference type="InterPro" id="IPR036390">
    <property type="entry name" value="WH_DNA-bd_sf"/>
</dbReference>
<dbReference type="InterPro" id="IPR036388">
    <property type="entry name" value="WH-like_DNA-bd_sf"/>
</dbReference>
<proteinExistence type="predicted"/>
<sequence length="176" mass="19596">MVEDRDIDQLFDTLARYIRMRERAVHTTFGTPDGEFETAAFKGLFHLATRPMRSRELAAELGADPSTVSRHVSQLVDLGLIRREADPHDGRATLLVITDAGRDRVESMRAGRRSAVHAAMSEWSADEMATLVILLTRFVDAVETVVPPACERRRSETAPASESRRITPAPTNSRNP</sequence>
<accession>A0A3N4G1Z6</accession>
<dbReference type="OrthoDB" id="5148120at2"/>
<dbReference type="GO" id="GO:0003700">
    <property type="term" value="F:DNA-binding transcription factor activity"/>
    <property type="evidence" value="ECO:0007669"/>
    <property type="project" value="InterPro"/>
</dbReference>
<dbReference type="EMBL" id="RKMH01000020">
    <property type="protein sequence ID" value="RPA56973.1"/>
    <property type="molecule type" value="Genomic_DNA"/>
</dbReference>
<feature type="domain" description="HTH marR-type" evidence="5">
    <location>
        <begin position="7"/>
        <end position="140"/>
    </location>
</feature>
<evidence type="ECO:0000256" key="1">
    <source>
        <dbReference type="ARBA" id="ARBA00023015"/>
    </source>
</evidence>
<dbReference type="InterPro" id="IPR011991">
    <property type="entry name" value="ArsR-like_HTH"/>
</dbReference>
<dbReference type="InterPro" id="IPR000835">
    <property type="entry name" value="HTH_MarR-typ"/>
</dbReference>
<dbReference type="PROSITE" id="PS50995">
    <property type="entry name" value="HTH_MARR_2"/>
    <property type="match status" value="1"/>
</dbReference>
<feature type="region of interest" description="Disordered" evidence="4">
    <location>
        <begin position="150"/>
        <end position="176"/>
    </location>
</feature>
<dbReference type="InterPro" id="IPR039422">
    <property type="entry name" value="MarR/SlyA-like"/>
</dbReference>
<comment type="caution">
    <text evidence="6">The sequence shown here is derived from an EMBL/GenBank/DDBJ whole genome shotgun (WGS) entry which is preliminary data.</text>
</comment>
<keyword evidence="3" id="KW-0804">Transcription</keyword>
<protein>
    <submittedName>
        <fullName evidence="6">MarR family transcriptional regulator</fullName>
    </submittedName>
</protein>
<dbReference type="PANTHER" id="PTHR33164:SF57">
    <property type="entry name" value="MARR-FAMILY TRANSCRIPTIONAL REGULATOR"/>
    <property type="match status" value="1"/>
</dbReference>
<gene>
    <name evidence="6" type="ORF">EF294_19840</name>
</gene>
<evidence type="ECO:0000256" key="2">
    <source>
        <dbReference type="ARBA" id="ARBA00023125"/>
    </source>
</evidence>
<dbReference type="SUPFAM" id="SSF46785">
    <property type="entry name" value="Winged helix' DNA-binding domain"/>
    <property type="match status" value="1"/>
</dbReference>
<dbReference type="Gene3D" id="1.10.10.10">
    <property type="entry name" value="Winged helix-like DNA-binding domain superfamily/Winged helix DNA-binding domain"/>
    <property type="match status" value="1"/>
</dbReference>
<dbReference type="PANTHER" id="PTHR33164">
    <property type="entry name" value="TRANSCRIPTIONAL REGULATOR, MARR FAMILY"/>
    <property type="match status" value="1"/>
</dbReference>
<keyword evidence="7" id="KW-1185">Reference proteome</keyword>
<organism evidence="6 7">
    <name type="scientific">Gordonia oryzae</name>
    <dbReference type="NCBI Taxonomy" id="2487349"/>
    <lineage>
        <taxon>Bacteria</taxon>
        <taxon>Bacillati</taxon>
        <taxon>Actinomycetota</taxon>
        <taxon>Actinomycetes</taxon>
        <taxon>Mycobacteriales</taxon>
        <taxon>Gordoniaceae</taxon>
        <taxon>Gordonia</taxon>
    </lineage>
</organism>
<dbReference type="AlphaFoldDB" id="A0A3N4G1Z6"/>
<dbReference type="Pfam" id="PF12802">
    <property type="entry name" value="MarR_2"/>
    <property type="match status" value="1"/>
</dbReference>
<dbReference type="SMART" id="SM00347">
    <property type="entry name" value="HTH_MARR"/>
    <property type="match status" value="1"/>
</dbReference>
<evidence type="ECO:0000259" key="5">
    <source>
        <dbReference type="PROSITE" id="PS50995"/>
    </source>
</evidence>
<evidence type="ECO:0000313" key="7">
    <source>
        <dbReference type="Proteomes" id="UP000267536"/>
    </source>
</evidence>
<dbReference type="Proteomes" id="UP000267536">
    <property type="component" value="Unassembled WGS sequence"/>
</dbReference>
<evidence type="ECO:0000256" key="3">
    <source>
        <dbReference type="ARBA" id="ARBA00023163"/>
    </source>
</evidence>
<keyword evidence="2" id="KW-0238">DNA-binding</keyword>
<dbReference type="PRINTS" id="PR00598">
    <property type="entry name" value="HTHMARR"/>
</dbReference>
<dbReference type="RefSeq" id="WP_123932644.1">
    <property type="nucleotide sequence ID" value="NZ_JBPSDP010000014.1"/>
</dbReference>
<reference evidence="6 7" key="1">
    <citation type="submission" date="2018-11" db="EMBL/GenBank/DDBJ databases">
        <title>Draft genome sequence of Gordonia sp. RS15-1S isolated from rice stems.</title>
        <authorList>
            <person name="Muangham S."/>
        </authorList>
    </citation>
    <scope>NUCLEOTIDE SEQUENCE [LARGE SCALE GENOMIC DNA]</scope>
    <source>
        <strain evidence="6 7">RS15-1S</strain>
    </source>
</reference>
<evidence type="ECO:0000256" key="4">
    <source>
        <dbReference type="SAM" id="MobiDB-lite"/>
    </source>
</evidence>
<dbReference type="PROSITE" id="PS01117">
    <property type="entry name" value="HTH_MARR_1"/>
    <property type="match status" value="1"/>
</dbReference>
<evidence type="ECO:0000313" key="6">
    <source>
        <dbReference type="EMBL" id="RPA56973.1"/>
    </source>
</evidence>
<keyword evidence="1" id="KW-0805">Transcription regulation</keyword>
<name>A0A3N4G1Z6_9ACTN</name>